<dbReference type="EMBL" id="FOAF01000001">
    <property type="protein sequence ID" value="SEL12892.1"/>
    <property type="molecule type" value="Genomic_DNA"/>
</dbReference>
<evidence type="ECO:0000313" key="3">
    <source>
        <dbReference type="EMBL" id="SEL12892.1"/>
    </source>
</evidence>
<dbReference type="GO" id="GO:0045936">
    <property type="term" value="P:negative regulation of phosphate metabolic process"/>
    <property type="evidence" value="ECO:0007669"/>
    <property type="project" value="InterPro"/>
</dbReference>
<protein>
    <submittedName>
        <fullName evidence="3">PhoU domain-containing protein</fullName>
    </submittedName>
</protein>
<proteinExistence type="inferred from homology"/>
<dbReference type="PANTHER" id="PTHR42930">
    <property type="entry name" value="PHOSPHATE-SPECIFIC TRANSPORT SYSTEM ACCESSORY PROTEIN PHOU"/>
    <property type="match status" value="1"/>
</dbReference>
<dbReference type="InterPro" id="IPR026022">
    <property type="entry name" value="PhoU_dom"/>
</dbReference>
<evidence type="ECO:0000259" key="2">
    <source>
        <dbReference type="Pfam" id="PF01895"/>
    </source>
</evidence>
<keyword evidence="4" id="KW-1185">Reference proteome</keyword>
<sequence>MEAFFNEDTKLARSVFQKDEHLDDINRKANGLLSEYIPSNLNNLEQALNTLSIIRKLERVGDQSKNIAEEIIFYVEAKVLKHTKPNKKKTNRE</sequence>
<dbReference type="AlphaFoldDB" id="A0A1H7MNU2"/>
<evidence type="ECO:0000313" key="4">
    <source>
        <dbReference type="Proteomes" id="UP000199421"/>
    </source>
</evidence>
<dbReference type="STRING" id="407022.SAMN05661044_02076"/>
<dbReference type="SUPFAM" id="SSF109755">
    <property type="entry name" value="PhoU-like"/>
    <property type="match status" value="1"/>
</dbReference>
<dbReference type="PANTHER" id="PTHR42930:SF3">
    <property type="entry name" value="PHOSPHATE-SPECIFIC TRANSPORT SYSTEM ACCESSORY PROTEIN PHOU"/>
    <property type="match status" value="1"/>
</dbReference>
<dbReference type="Gene3D" id="1.20.58.220">
    <property type="entry name" value="Phosphate transport system protein phou homolog 2, domain 2"/>
    <property type="match status" value="1"/>
</dbReference>
<dbReference type="OrthoDB" id="9814256at2"/>
<dbReference type="InterPro" id="IPR038078">
    <property type="entry name" value="PhoU-like_sf"/>
</dbReference>
<evidence type="ECO:0000256" key="1">
    <source>
        <dbReference type="ARBA" id="ARBA00008107"/>
    </source>
</evidence>
<feature type="domain" description="PhoU" evidence="2">
    <location>
        <begin position="1"/>
        <end position="71"/>
    </location>
</feature>
<dbReference type="Pfam" id="PF01895">
    <property type="entry name" value="PhoU"/>
    <property type="match status" value="1"/>
</dbReference>
<comment type="similarity">
    <text evidence="1">Belongs to the PhoU family.</text>
</comment>
<dbReference type="Proteomes" id="UP000199421">
    <property type="component" value="Unassembled WGS sequence"/>
</dbReference>
<organism evidence="3 4">
    <name type="scientific">Olivibacter domesticus</name>
    <name type="common">Pseudosphingobacterium domesticum</name>
    <dbReference type="NCBI Taxonomy" id="407022"/>
    <lineage>
        <taxon>Bacteria</taxon>
        <taxon>Pseudomonadati</taxon>
        <taxon>Bacteroidota</taxon>
        <taxon>Sphingobacteriia</taxon>
        <taxon>Sphingobacteriales</taxon>
        <taxon>Sphingobacteriaceae</taxon>
        <taxon>Olivibacter</taxon>
    </lineage>
</organism>
<accession>A0A1H7MNU2</accession>
<dbReference type="InterPro" id="IPR028366">
    <property type="entry name" value="PhoU"/>
</dbReference>
<name>A0A1H7MNU2_OLID1</name>
<dbReference type="GO" id="GO:0030643">
    <property type="term" value="P:intracellular phosphate ion homeostasis"/>
    <property type="evidence" value="ECO:0007669"/>
    <property type="project" value="InterPro"/>
</dbReference>
<gene>
    <name evidence="3" type="ORF">SAMN05661044_02076</name>
</gene>
<reference evidence="4" key="1">
    <citation type="submission" date="2016-10" db="EMBL/GenBank/DDBJ databases">
        <authorList>
            <person name="Varghese N."/>
            <person name="Submissions S."/>
        </authorList>
    </citation>
    <scope>NUCLEOTIDE SEQUENCE [LARGE SCALE GENOMIC DNA]</scope>
    <source>
        <strain evidence="4">DSM 18733</strain>
    </source>
</reference>